<protein>
    <recommendedName>
        <fullName evidence="3">Macro domain-like protein</fullName>
    </recommendedName>
</protein>
<organism evidence="1 2">
    <name type="scientific">Gomphillus americanus</name>
    <dbReference type="NCBI Taxonomy" id="1940652"/>
    <lineage>
        <taxon>Eukaryota</taxon>
        <taxon>Fungi</taxon>
        <taxon>Dikarya</taxon>
        <taxon>Ascomycota</taxon>
        <taxon>Pezizomycotina</taxon>
        <taxon>Lecanoromycetes</taxon>
        <taxon>OSLEUM clade</taxon>
        <taxon>Ostropomycetidae</taxon>
        <taxon>Ostropales</taxon>
        <taxon>Graphidaceae</taxon>
        <taxon>Gomphilloideae</taxon>
        <taxon>Gomphillus</taxon>
    </lineage>
</organism>
<dbReference type="Proteomes" id="UP000664169">
    <property type="component" value="Unassembled WGS sequence"/>
</dbReference>
<dbReference type="AlphaFoldDB" id="A0A8H3I690"/>
<dbReference type="EMBL" id="CAJPDQ010000004">
    <property type="protein sequence ID" value="CAF9908905.1"/>
    <property type="molecule type" value="Genomic_DNA"/>
</dbReference>
<reference evidence="1" key="1">
    <citation type="submission" date="2021-03" db="EMBL/GenBank/DDBJ databases">
        <authorList>
            <person name="Tagirdzhanova G."/>
        </authorList>
    </citation>
    <scope>NUCLEOTIDE SEQUENCE</scope>
</reference>
<keyword evidence="2" id="KW-1185">Reference proteome</keyword>
<dbReference type="InterPro" id="IPR043472">
    <property type="entry name" value="Macro_dom-like"/>
</dbReference>
<dbReference type="SUPFAM" id="SSF52949">
    <property type="entry name" value="Macro domain-like"/>
    <property type="match status" value="1"/>
</dbReference>
<comment type="caution">
    <text evidence="1">The sequence shown here is derived from an EMBL/GenBank/DDBJ whole genome shotgun (WGS) entry which is preliminary data.</text>
</comment>
<evidence type="ECO:0000313" key="1">
    <source>
        <dbReference type="EMBL" id="CAF9908905.1"/>
    </source>
</evidence>
<sequence>MATPANSEVKPVFPSFHLLCMEERFSDAFNQAVKTKWPELPQRIKVTIHDGRLGALDPEIRFDAVVSPANSYARLDGGFDDALARAYRPDEDYYWITKRAQKTLYEKWKGFAPPGTCTVIPLDSEDGQPIQHPWGTKYLLLCPTMAVPCDVQWDREIVYECIWSMLCAVDQHNRRSEDGQQESEIKSILMTPLATGVGRLRAARWAEQTVIALRHWTEAVEQPNLWSHLQWDDIYVKQDELEKTFVDDIPGPV</sequence>
<proteinExistence type="predicted"/>
<dbReference type="OrthoDB" id="6082470at2759"/>
<gene>
    <name evidence="1" type="ORF">GOMPHAMPRED_006351</name>
</gene>
<evidence type="ECO:0008006" key="3">
    <source>
        <dbReference type="Google" id="ProtNLM"/>
    </source>
</evidence>
<dbReference type="Gene3D" id="3.40.220.10">
    <property type="entry name" value="Leucine Aminopeptidase, subunit E, domain 1"/>
    <property type="match status" value="1"/>
</dbReference>
<name>A0A8H3I690_9LECA</name>
<evidence type="ECO:0000313" key="2">
    <source>
        <dbReference type="Proteomes" id="UP000664169"/>
    </source>
</evidence>
<accession>A0A8H3I690</accession>